<organism evidence="1 2">
    <name type="scientific">Paenibacillus taihuensis</name>
    <dbReference type="NCBI Taxonomy" id="1156355"/>
    <lineage>
        <taxon>Bacteria</taxon>
        <taxon>Bacillati</taxon>
        <taxon>Bacillota</taxon>
        <taxon>Bacilli</taxon>
        <taxon>Bacillales</taxon>
        <taxon>Paenibacillaceae</taxon>
        <taxon>Paenibacillus</taxon>
    </lineage>
</organism>
<evidence type="ECO:0000313" key="2">
    <source>
        <dbReference type="Proteomes" id="UP000256304"/>
    </source>
</evidence>
<reference evidence="1 2" key="1">
    <citation type="submission" date="2018-08" db="EMBL/GenBank/DDBJ databases">
        <title>Genomic Encyclopedia of Type Strains, Phase III (KMG-III): the genomes of soil and plant-associated and newly described type strains.</title>
        <authorList>
            <person name="Whitman W."/>
        </authorList>
    </citation>
    <scope>NUCLEOTIDE SEQUENCE [LARGE SCALE GENOMIC DNA]</scope>
    <source>
        <strain evidence="1 2">CGMCC 1.10966</strain>
    </source>
</reference>
<dbReference type="RefSeq" id="WP_116187468.1">
    <property type="nucleotide sequence ID" value="NZ_QTTN01000002.1"/>
</dbReference>
<dbReference type="EMBL" id="QTTN01000002">
    <property type="protein sequence ID" value="REE93008.1"/>
    <property type="molecule type" value="Genomic_DNA"/>
</dbReference>
<protein>
    <submittedName>
        <fullName evidence="1">Uncharacterized protein</fullName>
    </submittedName>
</protein>
<name>A0A3D9SDP5_9BACL</name>
<dbReference type="AlphaFoldDB" id="A0A3D9SDP5"/>
<dbReference type="Proteomes" id="UP000256304">
    <property type="component" value="Unassembled WGS sequence"/>
</dbReference>
<gene>
    <name evidence="1" type="ORF">A8990_10292</name>
</gene>
<keyword evidence="2" id="KW-1185">Reference proteome</keyword>
<evidence type="ECO:0000313" key="1">
    <source>
        <dbReference type="EMBL" id="REE93008.1"/>
    </source>
</evidence>
<sequence length="165" mass="18412">MQTVYSVEMLLPDDKLPGYYAQIVKGIADVVTLIDRDKTMLFVKSGEDADAIEAFTAKYKVQCERGTWLRLDEPGWHPNPQLFTDYGIITRSDNHFLDLQLAAVVSFSASSPDAELASALEQASEHALADLTTEDGRKLIAVDRHQVELMEGIARAYRCHAELIL</sequence>
<comment type="caution">
    <text evidence="1">The sequence shown here is derived from an EMBL/GenBank/DDBJ whole genome shotgun (WGS) entry which is preliminary data.</text>
</comment>
<proteinExistence type="predicted"/>
<dbReference type="OrthoDB" id="2966456at2"/>
<accession>A0A3D9SDP5</accession>